<accession>A0ABD3SPG0</accession>
<dbReference type="PANTHER" id="PTHR12341">
    <property type="entry name" value="5'-&gt;3' EXORIBONUCLEASE"/>
    <property type="match status" value="1"/>
</dbReference>
<keyword evidence="2" id="KW-0472">Membrane</keyword>
<evidence type="ECO:0000313" key="4">
    <source>
        <dbReference type="EMBL" id="KAL3826475.1"/>
    </source>
</evidence>
<proteinExistence type="predicted"/>
<dbReference type="InterPro" id="IPR004859">
    <property type="entry name" value="Xrn1_N"/>
</dbReference>
<organism evidence="4 5">
    <name type="scientific">Cyclostephanos tholiformis</name>
    <dbReference type="NCBI Taxonomy" id="382380"/>
    <lineage>
        <taxon>Eukaryota</taxon>
        <taxon>Sar</taxon>
        <taxon>Stramenopiles</taxon>
        <taxon>Ochrophyta</taxon>
        <taxon>Bacillariophyta</taxon>
        <taxon>Coscinodiscophyceae</taxon>
        <taxon>Thalassiosirophycidae</taxon>
        <taxon>Stephanodiscales</taxon>
        <taxon>Stephanodiscaceae</taxon>
        <taxon>Cyclostephanos</taxon>
    </lineage>
</organism>
<name>A0ABD3SPG0_9STRA</name>
<feature type="region of interest" description="Disordered" evidence="1">
    <location>
        <begin position="1"/>
        <end position="24"/>
    </location>
</feature>
<dbReference type="InterPro" id="IPR027073">
    <property type="entry name" value="5_3_exoribonuclease"/>
</dbReference>
<protein>
    <recommendedName>
        <fullName evidence="3">Xrn1 N-terminal domain-containing protein</fullName>
    </recommendedName>
</protein>
<evidence type="ECO:0000313" key="5">
    <source>
        <dbReference type="Proteomes" id="UP001530377"/>
    </source>
</evidence>
<feature type="domain" description="Xrn1 N-terminal" evidence="3">
    <location>
        <begin position="133"/>
        <end position="253"/>
    </location>
</feature>
<keyword evidence="5" id="KW-1185">Reference proteome</keyword>
<feature type="compositionally biased region" description="Acidic residues" evidence="1">
    <location>
        <begin position="622"/>
        <end position="635"/>
    </location>
</feature>
<dbReference type="Gene3D" id="3.40.50.12390">
    <property type="match status" value="1"/>
</dbReference>
<reference evidence="4 5" key="1">
    <citation type="submission" date="2024-10" db="EMBL/GenBank/DDBJ databases">
        <title>Updated reference genomes for cyclostephanoid diatoms.</title>
        <authorList>
            <person name="Roberts W.R."/>
            <person name="Alverson A.J."/>
        </authorList>
    </citation>
    <scope>NUCLEOTIDE SEQUENCE [LARGE SCALE GENOMIC DNA]</scope>
    <source>
        <strain evidence="4 5">AJA228-03</strain>
    </source>
</reference>
<evidence type="ECO:0000259" key="3">
    <source>
        <dbReference type="Pfam" id="PF03159"/>
    </source>
</evidence>
<feature type="transmembrane region" description="Helical" evidence="2">
    <location>
        <begin position="44"/>
        <end position="69"/>
    </location>
</feature>
<keyword evidence="2" id="KW-0812">Transmembrane</keyword>
<dbReference type="PANTHER" id="PTHR12341:SF41">
    <property type="entry name" value="5'-3' EXORIBONUCLEASE 2"/>
    <property type="match status" value="1"/>
</dbReference>
<keyword evidence="2" id="KW-1133">Transmembrane helix</keyword>
<feature type="compositionally biased region" description="Polar residues" evidence="1">
    <location>
        <begin position="638"/>
        <end position="647"/>
    </location>
</feature>
<dbReference type="Proteomes" id="UP001530377">
    <property type="component" value="Unassembled WGS sequence"/>
</dbReference>
<dbReference type="EMBL" id="JALLPB020000020">
    <property type="protein sequence ID" value="KAL3826475.1"/>
    <property type="molecule type" value="Genomic_DNA"/>
</dbReference>
<feature type="region of interest" description="Disordered" evidence="1">
    <location>
        <begin position="259"/>
        <end position="279"/>
    </location>
</feature>
<comment type="caution">
    <text evidence="4">The sequence shown here is derived from an EMBL/GenBank/DDBJ whole genome shotgun (WGS) entry which is preliminary data.</text>
</comment>
<sequence>GPAIVVSSAWGGGRGGRGRAKERNRSGVVFPSHMSMSPWAVSHAVPLLVTSLLMIALIVGAAFVCAFLPSSSSSSSSIGILPRDECIMPTSAIHHHHRRRRTTTTNLNGIKGFRSWFETAFPSAVITIRPGGDGSPGAAKLDRQRRRRYSICKKAESQERQIEALRHRGWEDGDFGFSVAGGGRKNRDNPVIRKHDRERVTLNITPGTAYMDRVTNALLYWSWRHVTRYPRVKVYLSPSSVHGEGEVKLLDWMTFGRGGRGGVSQTPPTTTGERRRHRPNVKRDETVAILGGDSDLVLMGLVVPPSITHNVHVILPSERGESLVASIWETTRIVARMIEGTMTYGVRRSGRSNKNRRKRSLTLNQVNQVRIDTTLLIILNGNDYLPKVRGCRAGFDSFFPVYLDLAKSWMDGRGGNDSEDSFLINLDRNGELQMNVRFAMNFFAALALNAEIVDRNMDNSSSSQWHLGNLNNLVDARIFPGPIRFDTIHPQDSFFRQELWEMNSKLNQNTTRLMSEVFADDEVEIVRLTIGHIPDDYVTSSDRRTNTGSGGEEIFTTLLGESDGHGVISRMVRRKNTIAAGGRRAYLFEVPHRQQSSMKNTKERLSRLALEEIFGRENMDTLFDESDSNGDDERDLESTNSASISEKQQGLAKSDAASYLGGVLWNLETYLYGCCVNYGYDYGSRASPTPSEIVEYLEGIEKQGKLKICCADLIGRTTTTPISDGLSCLAAVPPQAWHIVPEPYSWLVEPSRKERFEDLYNSCFHPKTRVFDIESFSRKCHAELSKIERTEKSPVLSQGISKGRRIHVGSKFWTVISRSDLPLADPFEPPEPYSDRVPRLRRNSRIKATKLPAKSHIERSSDATITELSKNEETSSRIQECVHDIPYKTAFKLSIPK</sequence>
<feature type="region of interest" description="Disordered" evidence="1">
    <location>
        <begin position="621"/>
        <end position="647"/>
    </location>
</feature>
<feature type="non-terminal residue" evidence="4">
    <location>
        <position position="1"/>
    </location>
</feature>
<evidence type="ECO:0000256" key="2">
    <source>
        <dbReference type="SAM" id="Phobius"/>
    </source>
</evidence>
<dbReference type="Pfam" id="PF03159">
    <property type="entry name" value="XRN_N"/>
    <property type="match status" value="1"/>
</dbReference>
<evidence type="ECO:0000256" key="1">
    <source>
        <dbReference type="SAM" id="MobiDB-lite"/>
    </source>
</evidence>
<dbReference type="AlphaFoldDB" id="A0ABD3SPG0"/>
<gene>
    <name evidence="4" type="ORF">ACHAXA_004312</name>
</gene>